<evidence type="ECO:0000313" key="5">
    <source>
        <dbReference type="Proteomes" id="UP000037778"/>
    </source>
</evidence>
<gene>
    <name evidence="4" type="ORF">RZ71_10570</name>
</gene>
<protein>
    <submittedName>
        <fullName evidence="4">Poly(Glycerol-phosphate) alpha-glucosyltransferase</fullName>
    </submittedName>
</protein>
<dbReference type="GO" id="GO:0016757">
    <property type="term" value="F:glycosyltransferase activity"/>
    <property type="evidence" value="ECO:0007669"/>
    <property type="project" value="UniProtKB-KW"/>
</dbReference>
<evidence type="ECO:0000259" key="3">
    <source>
        <dbReference type="Pfam" id="PF00534"/>
    </source>
</evidence>
<dbReference type="AlphaFoldDB" id="A0A0M9DDN9"/>
<keyword evidence="1" id="KW-0328">Glycosyltransferase</keyword>
<evidence type="ECO:0000256" key="1">
    <source>
        <dbReference type="ARBA" id="ARBA00022676"/>
    </source>
</evidence>
<evidence type="ECO:0000256" key="2">
    <source>
        <dbReference type="ARBA" id="ARBA00022679"/>
    </source>
</evidence>
<dbReference type="SUPFAM" id="SSF53756">
    <property type="entry name" value="UDP-Glycosyltransferase/glycogen phosphorylase"/>
    <property type="match status" value="1"/>
</dbReference>
<dbReference type="Pfam" id="PF00534">
    <property type="entry name" value="Glycos_transf_1"/>
    <property type="match status" value="1"/>
</dbReference>
<reference evidence="4 5" key="1">
    <citation type="journal article" date="2015" name="Genome Biol. Evol.">
        <title>Functionally Structured Genomes in Lactobacillus kunkeei Colonizing the Honey Crop and Food Products of Honeybees and Stingless Bees.</title>
        <authorList>
            <person name="Tamarit D."/>
            <person name="Ellegaard K.M."/>
            <person name="Wikander J."/>
            <person name="Olofsson T."/>
            <person name="Vasquez A."/>
            <person name="Andersson S.G."/>
        </authorList>
    </citation>
    <scope>NUCLEOTIDE SEQUENCE [LARGE SCALE GENOMIC DNA]</scope>
    <source>
        <strain evidence="4 5">LAko</strain>
    </source>
</reference>
<sequence>MSKKFLFVNENIFTFNSGTEFSAMNRIKLFKQNNVDAKIVTRNYNPSLHQEIQKYGIDDDDIINMYDYFQGEMGPKKHHEYLRYSNLVDKHEYKINGVDNNKSYIEKLGQRVAKVSIFPLTVGEIGNVDYYDNFGNVSSRDVFDYRGFKSKTIYMHPDGNIGHELVLNKAGDPVMEITHMNIGEQLMPTMYKLLNYKGKTLRFNTEDELYTFFLNEISDKDTVIINDRPSLTVAVGEVKATKHKYQIMHNEHTEDPAQAGNPKAKLFDNLTPLFDNYQNSYEGVITPTEAQRDDLAKRYPKMNFYNIFDAAIFEMHKPASDVTNHEITYMGRVFRDKNVAELISIIPAVKQTIPDVHLTMMGYFESAQFKNELDEIIKQLDVTDNVSMIDYKTGQDKQNVLEKTRVLVQSSKGEGLSMALIEGLAYGIPEVAYDVNYGPNEIIDNDKNGSLVESGDLGKFASQVIDILANDEKHKQQSEHAIEKADKFSADNVMKQWNQFFETI</sequence>
<dbReference type="PATRIC" id="fig|148814.8.peg.251"/>
<comment type="caution">
    <text evidence="4">The sequence shown here is derived from an EMBL/GenBank/DDBJ whole genome shotgun (WGS) entry which is preliminary data.</text>
</comment>
<proteinExistence type="predicted"/>
<dbReference type="InterPro" id="IPR001296">
    <property type="entry name" value="Glyco_trans_1"/>
</dbReference>
<dbReference type="Proteomes" id="UP000037778">
    <property type="component" value="Unassembled WGS sequence"/>
</dbReference>
<organism evidence="4 5">
    <name type="scientific">Apilactobacillus kunkeei</name>
    <dbReference type="NCBI Taxonomy" id="148814"/>
    <lineage>
        <taxon>Bacteria</taxon>
        <taxon>Bacillati</taxon>
        <taxon>Bacillota</taxon>
        <taxon>Bacilli</taxon>
        <taxon>Lactobacillales</taxon>
        <taxon>Lactobacillaceae</taxon>
        <taxon>Apilactobacillus</taxon>
    </lineage>
</organism>
<keyword evidence="5" id="KW-1185">Reference proteome</keyword>
<dbReference type="PANTHER" id="PTHR12526">
    <property type="entry name" value="GLYCOSYLTRANSFERASE"/>
    <property type="match status" value="1"/>
</dbReference>
<name>A0A0M9DDN9_9LACO</name>
<keyword evidence="2 4" id="KW-0808">Transferase</keyword>
<dbReference type="EMBL" id="JXCY01000002">
    <property type="protein sequence ID" value="KOY77147.1"/>
    <property type="molecule type" value="Genomic_DNA"/>
</dbReference>
<dbReference type="RefSeq" id="WP_053791451.1">
    <property type="nucleotide sequence ID" value="NZ_JXCY01000002.1"/>
</dbReference>
<accession>A0A0M9DDN9</accession>
<evidence type="ECO:0000313" key="4">
    <source>
        <dbReference type="EMBL" id="KOY77147.1"/>
    </source>
</evidence>
<dbReference type="PANTHER" id="PTHR12526:SF629">
    <property type="entry name" value="TEICHURONIC ACID BIOSYNTHESIS GLYCOSYLTRANSFERASE TUAH-RELATED"/>
    <property type="match status" value="1"/>
</dbReference>
<feature type="domain" description="Glycosyl transferase family 1" evidence="3">
    <location>
        <begin position="317"/>
        <end position="483"/>
    </location>
</feature>
<dbReference type="Gene3D" id="3.40.50.2000">
    <property type="entry name" value="Glycogen Phosphorylase B"/>
    <property type="match status" value="3"/>
</dbReference>